<dbReference type="InterPro" id="IPR058601">
    <property type="entry name" value="Phage_phiTE_015-like"/>
</dbReference>
<accession>D2U0Z5</accession>
<gene>
    <name evidence="1" type="ORF">ARN_21880</name>
</gene>
<protein>
    <submittedName>
        <fullName evidence="1">Uncharacterized protein</fullName>
    </submittedName>
</protein>
<reference evidence="1" key="1">
    <citation type="journal article" date="2010" name="Insect Mol. Biol.">
        <title>The draft genome sequence of Arsenophonus nasoniae, son-killer bacterium of Nasonia vitripennis, reveals genes associated with virulence and symbiosis.</title>
        <authorList>
            <person name="Wilkes T."/>
            <person name="Darby A.C."/>
            <person name="Choi J."/>
            <person name="Colborne J.K."/>
            <person name="Werren J.H."/>
            <person name="Hurst G.D.D."/>
        </authorList>
    </citation>
    <scope>NUCLEOTIDE SEQUENCE</scope>
</reference>
<sequence length="95" mass="11090">MTNEKMREEFEEWAVKSQGYLKSTLTRCPTSGRYHNRYANRMWTAWQASRENIEVEFPPANYTSTHRAITNIAIGYNEALADVKQLLTEQGFNVK</sequence>
<proteinExistence type="predicted"/>
<organism evidence="1">
    <name type="scientific">Arsenophonus nasoniae</name>
    <name type="common">son-killer infecting Nasonia vitripennis</name>
    <dbReference type="NCBI Taxonomy" id="638"/>
    <lineage>
        <taxon>Bacteria</taxon>
        <taxon>Pseudomonadati</taxon>
        <taxon>Pseudomonadota</taxon>
        <taxon>Gammaproteobacteria</taxon>
        <taxon>Enterobacterales</taxon>
        <taxon>Morganellaceae</taxon>
        <taxon>Arsenophonus</taxon>
    </lineage>
</organism>
<name>D2U0Z5_9GAMM</name>
<evidence type="ECO:0000313" key="1">
    <source>
        <dbReference type="EMBL" id="CBA74255.1"/>
    </source>
</evidence>
<dbReference type="AlphaFoldDB" id="D2U0Z5"/>
<dbReference type="Pfam" id="PF26207">
    <property type="entry name" value="Phage_phiTE_015"/>
    <property type="match status" value="1"/>
</dbReference>
<dbReference type="EMBL" id="FN545225">
    <property type="protein sequence ID" value="CBA74255.1"/>
    <property type="molecule type" value="Genomic_DNA"/>
</dbReference>